<dbReference type="EMBL" id="JALLAZ020001701">
    <property type="protein sequence ID" value="KAL3767586.1"/>
    <property type="molecule type" value="Genomic_DNA"/>
</dbReference>
<feature type="region of interest" description="Disordered" evidence="7">
    <location>
        <begin position="88"/>
        <end position="109"/>
    </location>
</feature>
<evidence type="ECO:0000256" key="2">
    <source>
        <dbReference type="ARBA" id="ARBA00022692"/>
    </source>
</evidence>
<name>A0ABD3N054_9STRA</name>
<feature type="compositionally biased region" description="Basic and acidic residues" evidence="7">
    <location>
        <begin position="99"/>
        <end position="109"/>
    </location>
</feature>
<dbReference type="GO" id="GO:0016020">
    <property type="term" value="C:membrane"/>
    <property type="evidence" value="ECO:0007669"/>
    <property type="project" value="UniProtKB-SubCell"/>
</dbReference>
<evidence type="ECO:0000313" key="8">
    <source>
        <dbReference type="EMBL" id="KAL3767586.1"/>
    </source>
</evidence>
<evidence type="ECO:0000256" key="7">
    <source>
        <dbReference type="SAM" id="MobiDB-lite"/>
    </source>
</evidence>
<dbReference type="PANTHER" id="PTHR12270:SF52">
    <property type="entry name" value="GLYCOSYLTRANSFERASE-LIKE PROTEIN GNT13-RELATED"/>
    <property type="match status" value="1"/>
</dbReference>
<gene>
    <name evidence="8" type="ORF">ACHAW5_008360</name>
</gene>
<dbReference type="Proteomes" id="UP001530315">
    <property type="component" value="Unassembled WGS sequence"/>
</dbReference>
<keyword evidence="4" id="KW-1133">Transmembrane helix</keyword>
<keyword evidence="6" id="KW-0325">Glycoprotein</keyword>
<evidence type="ECO:0000313" key="9">
    <source>
        <dbReference type="Proteomes" id="UP001530315"/>
    </source>
</evidence>
<evidence type="ECO:0000256" key="3">
    <source>
        <dbReference type="ARBA" id="ARBA00022968"/>
    </source>
</evidence>
<keyword evidence="2" id="KW-0812">Transmembrane</keyword>
<evidence type="ECO:0000256" key="4">
    <source>
        <dbReference type="ARBA" id="ARBA00022989"/>
    </source>
</evidence>
<evidence type="ECO:0000256" key="5">
    <source>
        <dbReference type="ARBA" id="ARBA00023136"/>
    </source>
</evidence>
<dbReference type="AlphaFoldDB" id="A0ABD3N054"/>
<proteinExistence type="predicted"/>
<comment type="subcellular location">
    <subcellularLocation>
        <location evidence="1">Membrane</location>
        <topology evidence="1">Single-pass type II membrane protein</topology>
    </subcellularLocation>
</comment>
<accession>A0ABD3N054</accession>
<reference evidence="8 9" key="1">
    <citation type="submission" date="2024-10" db="EMBL/GenBank/DDBJ databases">
        <title>Updated reference genomes for cyclostephanoid diatoms.</title>
        <authorList>
            <person name="Roberts W.R."/>
            <person name="Alverson A.J."/>
        </authorList>
    </citation>
    <scope>NUCLEOTIDE SEQUENCE [LARGE SCALE GENOMIC DNA]</scope>
    <source>
        <strain evidence="8 9">AJA276-08</strain>
    </source>
</reference>
<organism evidence="8 9">
    <name type="scientific">Stephanodiscus triporus</name>
    <dbReference type="NCBI Taxonomy" id="2934178"/>
    <lineage>
        <taxon>Eukaryota</taxon>
        <taxon>Sar</taxon>
        <taxon>Stramenopiles</taxon>
        <taxon>Ochrophyta</taxon>
        <taxon>Bacillariophyta</taxon>
        <taxon>Coscinodiscophyceae</taxon>
        <taxon>Thalassiosirophycidae</taxon>
        <taxon>Stephanodiscales</taxon>
        <taxon>Stephanodiscaceae</taxon>
        <taxon>Stephanodiscus</taxon>
    </lineage>
</organism>
<dbReference type="Pfam" id="PF13896">
    <property type="entry name" value="Glyco_transf_49"/>
    <property type="match status" value="1"/>
</dbReference>
<dbReference type="PANTHER" id="PTHR12270">
    <property type="entry name" value="GLYCOSYLTRANSFERASE-RELATED"/>
    <property type="match status" value="1"/>
</dbReference>
<keyword evidence="5" id="KW-0472">Membrane</keyword>
<sequence length="527" mass="60244">MTHSVLEWSRYLSHDGGNLPSVPVSDDNKVRSDIMKPIKILRKNAKLLNDRIEILRRGDTTSNAALKRQLAIKNIVPKWFDRNLAAPVHEMKSQHKSKEKGESKHDKEIRLRKAPVQSQPLPSIKDEQQQHHEMLLLEIQNQLENTLESSPRTLQTVEHDLNHSTNSCPQNGFSLPLGISVSLVIQCSLDRIWLLSETCARWSDPIVLVVYLPSETVLNPSDRSNVIDSIAGIMTDCPQMTVLPHVHGNDGSKGESSTYPVNIMRNKGLDAVITSHVLIMDVDLIPSADLSQVVKANVIDQMTTSVHFSGKPDIPLNAIVVPAFERKVASPCTDTESCRNYLRNDSRFLPLLFNDLKECIQGKDCIVFQEDMNWEGHHTTESKTWLEKKWYESSSEGLDGREIRTIRRIKCFDSLRYEPYIVIPWCPSSKSSNPRPLTPYYDERFYGYGKNKIQHISHLRFRGVPFFVLPKSFVVHHPHPESSVKMVWNDRKKNSLHRTMDKLYEGYIKELADEYSDVDNAVPQCDH</sequence>
<keyword evidence="9" id="KW-1185">Reference proteome</keyword>
<dbReference type="InterPro" id="IPR051292">
    <property type="entry name" value="Xyl/GlcA_transferase"/>
</dbReference>
<comment type="caution">
    <text evidence="8">The sequence shown here is derived from an EMBL/GenBank/DDBJ whole genome shotgun (WGS) entry which is preliminary data.</text>
</comment>
<evidence type="ECO:0000256" key="6">
    <source>
        <dbReference type="ARBA" id="ARBA00023180"/>
    </source>
</evidence>
<keyword evidence="3" id="KW-0735">Signal-anchor</keyword>
<protein>
    <submittedName>
        <fullName evidence="8">Uncharacterized protein</fullName>
    </submittedName>
</protein>
<evidence type="ECO:0000256" key="1">
    <source>
        <dbReference type="ARBA" id="ARBA00004606"/>
    </source>
</evidence>